<evidence type="ECO:0000256" key="3">
    <source>
        <dbReference type="ARBA" id="ARBA00005189"/>
    </source>
</evidence>
<evidence type="ECO:0000256" key="11">
    <source>
        <dbReference type="ARBA" id="ARBA00022840"/>
    </source>
</evidence>
<keyword evidence="13 18" id="KW-0496">Mitochondrion</keyword>
<dbReference type="SMART" id="SM00155">
    <property type="entry name" value="PLDc"/>
    <property type="match status" value="2"/>
</dbReference>
<keyword evidence="12 18" id="KW-0443">Lipid metabolism</keyword>
<evidence type="ECO:0000256" key="10">
    <source>
        <dbReference type="ARBA" id="ARBA00022741"/>
    </source>
</evidence>
<dbReference type="UniPathway" id="UPA00084">
    <property type="reaction ID" value="UER00503"/>
</dbReference>
<keyword evidence="21" id="KW-1185">Reference proteome</keyword>
<keyword evidence="8 18" id="KW-0808">Transferase</keyword>
<evidence type="ECO:0000256" key="15">
    <source>
        <dbReference type="ARBA" id="ARBA00023264"/>
    </source>
</evidence>
<keyword evidence="9" id="KW-0677">Repeat</keyword>
<dbReference type="AlphaFoldDB" id="G8ZQ26"/>
<comment type="pathway">
    <text evidence="3">Lipid metabolism.</text>
</comment>
<dbReference type="InterPro" id="IPR025202">
    <property type="entry name" value="PLD-like_dom"/>
</dbReference>
<sequence>MLLSRAQTSRHSKLISLGIKSARFNPRPEIARMSSTVSFIDDLKDKLSFLKARFYFKRGEISVLNSPNEFYDTLKDKILKAQDRIFIASLYIGKTQDELIDCIREALKKNAKLKVHVLVDGLRGARESPSKCSVTLVSRLLEDYQDRVDIRLYRTPACVGWKGSILPRRINEGLGLQHMKIYGFDDEVILSGANLSSDYFTNRQDRYYVFHSKPFSDYYYDLHQLISGLSYKVRLATNEQKFSIFWPNQNLAVEPVHDKVKFIKNASTVLRKFLLKEPQPIISGTSLEEEYPTVVYPVSQFTPLFHKRRDESTEKPTILRLISSISKPSMNWTFTAGYFNMFPDIKKGLIATPSRNANVITASPYANGFFESKGVSGNLPDAYLHLSKKFLKNVKRHGKQANIILREWKRGIVNKPGGWSYHAKGLWIGDTDGGDSRPMLTCIGSSNYTRRAYSLDLESNAVILTKDQELRDKMQQELDCLLEHTKEVTLEDFQSDPHRKVSTGVKIATYLLGKRL</sequence>
<dbReference type="RefSeq" id="XP_003679931.1">
    <property type="nucleotide sequence ID" value="XM_003679883.1"/>
</dbReference>
<evidence type="ECO:0000256" key="14">
    <source>
        <dbReference type="ARBA" id="ARBA00023209"/>
    </source>
</evidence>
<dbReference type="GO" id="GO:0005524">
    <property type="term" value="F:ATP binding"/>
    <property type="evidence" value="ECO:0007669"/>
    <property type="project" value="UniProtKB-KW"/>
</dbReference>
<dbReference type="GeneID" id="11504957"/>
<evidence type="ECO:0000256" key="4">
    <source>
        <dbReference type="ARBA" id="ARBA00010682"/>
    </source>
</evidence>
<dbReference type="STRING" id="1076872.G8ZQ26"/>
<dbReference type="EC" id="2.7.8.5" evidence="5 18"/>
<dbReference type="PIRSF" id="PIRSF000850">
    <property type="entry name" value="Phospholipase_D_PSS"/>
    <property type="match status" value="1"/>
</dbReference>
<evidence type="ECO:0000256" key="16">
    <source>
        <dbReference type="ARBA" id="ARBA00048586"/>
    </source>
</evidence>
<reference evidence="20 21" key="1">
    <citation type="journal article" date="2011" name="Proc. Natl. Acad. Sci. U.S.A.">
        <title>Evolutionary erosion of yeast sex chromosomes by mating-type switching accidents.</title>
        <authorList>
            <person name="Gordon J.L."/>
            <person name="Armisen D."/>
            <person name="Proux-Wera E."/>
            <person name="Oheigeartaigh S.S."/>
            <person name="Byrne K.P."/>
            <person name="Wolfe K.H."/>
        </authorList>
    </citation>
    <scope>NUCLEOTIDE SEQUENCE [LARGE SCALE GENOMIC DNA]</scope>
    <source>
        <strain evidence="21">ATCC 10662 / CBS 1146 / NBRC 0425 / NCYC 2629 / NRRL Y-866</strain>
    </source>
</reference>
<dbReference type="InterPro" id="IPR001736">
    <property type="entry name" value="PLipase_D/transphosphatidylase"/>
</dbReference>
<dbReference type="EMBL" id="HE616743">
    <property type="protein sequence ID" value="CCE90720.1"/>
    <property type="molecule type" value="Genomic_DNA"/>
</dbReference>
<dbReference type="PROSITE" id="PS50035">
    <property type="entry name" value="PLD"/>
    <property type="match status" value="1"/>
</dbReference>
<comment type="function">
    <text evidence="18">Functions in the biosynthesis of the anionic phospholipids phosphatidylglycerol and cardiolipin.</text>
</comment>
<accession>G8ZQ26</accession>
<evidence type="ECO:0000313" key="21">
    <source>
        <dbReference type="Proteomes" id="UP000005627"/>
    </source>
</evidence>
<dbReference type="Proteomes" id="UP000005627">
    <property type="component" value="Chromosome 2"/>
</dbReference>
<dbReference type="Pfam" id="PF13091">
    <property type="entry name" value="PLDc_2"/>
    <property type="match status" value="1"/>
</dbReference>
<protein>
    <recommendedName>
        <fullName evidence="6 18">CDP-diacylglycerol--glycerol-3-phosphate 3-phosphatidyltransferase</fullName>
        <ecNumber evidence="5 18">2.7.8.5</ecNumber>
    </recommendedName>
</protein>
<dbReference type="CDD" id="cd09135">
    <property type="entry name" value="PLDc_PGS1_euk_1"/>
    <property type="match status" value="1"/>
</dbReference>
<dbReference type="FunFam" id="3.30.870.10:FF:000044">
    <property type="entry name" value="CDP-diacylglycerol--glycerol-3-phosphate 3-phosphatidyltransferase"/>
    <property type="match status" value="1"/>
</dbReference>
<dbReference type="PANTHER" id="PTHR12586:SF1">
    <property type="entry name" value="CDP-DIACYLGLYCEROL--GLYCEROL-3-PHOSPHATE 3-PHOSPHATIDYLTRANSFERASE, MITOCHONDRIAL"/>
    <property type="match status" value="1"/>
</dbReference>
<dbReference type="FunFam" id="3.30.870.10:FF:000046">
    <property type="entry name" value="CDP-diacylglycerol--glycerol-3-phosphate 3-phosphatidyltransferase"/>
    <property type="match status" value="1"/>
</dbReference>
<dbReference type="GO" id="GO:0032049">
    <property type="term" value="P:cardiolipin biosynthetic process"/>
    <property type="evidence" value="ECO:0007669"/>
    <property type="project" value="EnsemblFungi"/>
</dbReference>
<keyword evidence="14 18" id="KW-0594">Phospholipid biosynthesis</keyword>
<organism evidence="20 21">
    <name type="scientific">Torulaspora delbrueckii</name>
    <name type="common">Yeast</name>
    <name type="synonym">Candida colliculosa</name>
    <dbReference type="NCBI Taxonomy" id="4950"/>
    <lineage>
        <taxon>Eukaryota</taxon>
        <taxon>Fungi</taxon>
        <taxon>Dikarya</taxon>
        <taxon>Ascomycota</taxon>
        <taxon>Saccharomycotina</taxon>
        <taxon>Saccharomycetes</taxon>
        <taxon>Saccharomycetales</taxon>
        <taxon>Saccharomycetaceae</taxon>
        <taxon>Torulaspora</taxon>
    </lineage>
</organism>
<dbReference type="KEGG" id="tdl:TDEL_0B05910"/>
<comment type="similarity">
    <text evidence="4 18">Belongs to the CDP-alcohol phosphatidyltransferase class-II family.</text>
</comment>
<evidence type="ECO:0000256" key="2">
    <source>
        <dbReference type="ARBA" id="ARBA00005042"/>
    </source>
</evidence>
<dbReference type="GO" id="GO:0031966">
    <property type="term" value="C:mitochondrial membrane"/>
    <property type="evidence" value="ECO:0007669"/>
    <property type="project" value="EnsemblFungi"/>
</dbReference>
<dbReference type="InParanoid" id="G8ZQ26"/>
<evidence type="ECO:0000256" key="12">
    <source>
        <dbReference type="ARBA" id="ARBA00023098"/>
    </source>
</evidence>
<dbReference type="Gene3D" id="3.30.870.10">
    <property type="entry name" value="Endonuclease Chain A"/>
    <property type="match status" value="2"/>
</dbReference>
<evidence type="ECO:0000256" key="9">
    <source>
        <dbReference type="ARBA" id="ARBA00022737"/>
    </source>
</evidence>
<evidence type="ECO:0000256" key="8">
    <source>
        <dbReference type="ARBA" id="ARBA00022679"/>
    </source>
</evidence>
<keyword evidence="15 18" id="KW-1208">Phospholipid metabolism</keyword>
<dbReference type="eggNOG" id="KOG3964">
    <property type="taxonomic scope" value="Eukaryota"/>
</dbReference>
<comment type="function">
    <text evidence="17">Essential for the viability of mitochondrial petite mutant. Catalyzes the committed step to the synthesis of the acidic phospholipids.</text>
</comment>
<dbReference type="HOGENOM" id="CLU_030471_1_1_1"/>
<evidence type="ECO:0000256" key="5">
    <source>
        <dbReference type="ARBA" id="ARBA00013170"/>
    </source>
</evidence>
<name>G8ZQ26_TORDE</name>
<gene>
    <name evidence="20" type="primary">TDEL0B05910</name>
    <name evidence="20" type="ORF">TDEL_0B05910</name>
</gene>
<evidence type="ECO:0000256" key="1">
    <source>
        <dbReference type="ARBA" id="ARBA00004173"/>
    </source>
</evidence>
<keyword evidence="11 18" id="KW-0067">ATP-binding</keyword>
<comment type="subcellular location">
    <subcellularLocation>
        <location evidence="1 18">Mitochondrion</location>
    </subcellularLocation>
</comment>
<evidence type="ECO:0000259" key="19">
    <source>
        <dbReference type="PROSITE" id="PS50035"/>
    </source>
</evidence>
<dbReference type="OrthoDB" id="10250191at2759"/>
<dbReference type="GO" id="GO:0008444">
    <property type="term" value="F:CDP-diacylglycerol-glycerol-3-phosphate 3-phosphatidyltransferase activity"/>
    <property type="evidence" value="ECO:0007669"/>
    <property type="project" value="UniProtKB-EC"/>
</dbReference>
<evidence type="ECO:0000256" key="18">
    <source>
        <dbReference type="RuleBase" id="RU365024"/>
    </source>
</evidence>
<dbReference type="InterPro" id="IPR016270">
    <property type="entry name" value="PGS1"/>
</dbReference>
<dbReference type="FunCoup" id="G8ZQ26">
    <property type="interactions" value="452"/>
</dbReference>
<evidence type="ECO:0000256" key="6">
    <source>
        <dbReference type="ARBA" id="ARBA00014944"/>
    </source>
</evidence>
<dbReference type="PANTHER" id="PTHR12586">
    <property type="entry name" value="CDP-DIACYLGLYCEROL--SERINE O-PHOSPHATIDYLTRANSFERASE"/>
    <property type="match status" value="1"/>
</dbReference>
<comment type="pathway">
    <text evidence="2 18">Phospholipid metabolism; phosphatidylglycerol biosynthesis; phosphatidylglycerol from CDP-diacylglycerol: step 1/2.</text>
</comment>
<comment type="catalytic activity">
    <reaction evidence="16 18">
        <text>a CDP-1,2-diacyl-sn-glycerol + sn-glycerol 3-phosphate = a 1,2-diacyl-sn-glycero-3-phospho-(1'-sn-glycero-3'-phosphate) + CMP + H(+)</text>
        <dbReference type="Rhea" id="RHEA:12593"/>
        <dbReference type="ChEBI" id="CHEBI:15378"/>
        <dbReference type="ChEBI" id="CHEBI:57597"/>
        <dbReference type="ChEBI" id="CHEBI:58332"/>
        <dbReference type="ChEBI" id="CHEBI:60110"/>
        <dbReference type="ChEBI" id="CHEBI:60377"/>
        <dbReference type="EC" id="2.7.8.5"/>
    </reaction>
</comment>
<dbReference type="CDD" id="cd09137">
    <property type="entry name" value="PLDc_PGS1_euk_2"/>
    <property type="match status" value="1"/>
</dbReference>
<keyword evidence="7 18" id="KW-0444">Lipid biosynthesis</keyword>
<evidence type="ECO:0000313" key="20">
    <source>
        <dbReference type="EMBL" id="CCE90720.1"/>
    </source>
</evidence>
<keyword evidence="10 18" id="KW-0547">Nucleotide-binding</keyword>
<feature type="domain" description="PLD phosphodiesterase" evidence="19">
    <location>
        <begin position="173"/>
        <end position="199"/>
    </location>
</feature>
<proteinExistence type="inferred from homology"/>
<evidence type="ECO:0000256" key="17">
    <source>
        <dbReference type="ARBA" id="ARBA00058636"/>
    </source>
</evidence>
<dbReference type="SUPFAM" id="SSF56024">
    <property type="entry name" value="Phospholipase D/nuclease"/>
    <property type="match status" value="2"/>
</dbReference>
<evidence type="ECO:0000256" key="13">
    <source>
        <dbReference type="ARBA" id="ARBA00023128"/>
    </source>
</evidence>
<evidence type="ECO:0000256" key="7">
    <source>
        <dbReference type="ARBA" id="ARBA00022516"/>
    </source>
</evidence>